<dbReference type="GO" id="GO:0061630">
    <property type="term" value="F:ubiquitin protein ligase activity"/>
    <property type="evidence" value="ECO:0007669"/>
    <property type="project" value="UniProtKB-UniRule"/>
</dbReference>
<sequence>MGREKGKGARRGVQGASSSKAASRLGGPGTDGKTFVGFGGFSGSVAFGQNSAAPFTPGNNSGESTASRGYGEKVGKQKGDGLHGGVADFRLDGEVAAIFKGFKKREPVTKVKALQAFRAYIGGEGEHQSSMEAVLGAWSYYYQRLIIDNSRQVRLEAAGGHLEVLRKVGKKDLQANLPRFLAQWLRSQFDENREVARSVKESITKVLPEAILAKAVKHYLVTVLEKLCKDLAIPESAFGDSALESKEDIRDRHARVLVTSLYCVISCIESIKAHDEEWALSEGELSILKGMIKESNFGKLLLGSSSARVREASYYFVGRIALHSKKILGSCAADLSKHVVGCFKEKDPQCYKSIFEMMIVVNKEVGTMWDDVDPKVVFWPKLHQFLRTGCRDSGDFSYLALLPLLSTIPANAWEKSLGGQEGPFDLLLQTIDQLLLGITNYFGKSDRLVEVGGQCAAECLLYVSMNLAGSFAREGVHDSVESMERSFWETCMRDTFIPFVFKNSSVSEHSQLTRLGQVVYSKLCTSLAARSGSSEKSKRFLSYLTGSMETYALREFSEASSGDLESVAFLSDLEPRKEIADSVICPLAAAFLRDVEQGGKKSLSYLTSLMDVYGEHLSDQCEDFRVKLTAFCGRVSSGHGASPGICRLFMSWLKRDGGLREKWPSILSELRATEPLQVVGARLLSYMQPMEGMSCRELDDLVASLAAADFAKSHQELALKAYKAVLLSVSDTFMPVSDETAVQVLQALEMMLSGAARGVQTKNSKDLFSLIHGVLNRSKVFPKRLMNHLTALVSSAICVQEADAFSNVAAEGGKEGSFAGHTFEPSSLSSLDGLQMFSTFRTFITDWVPREGELPPEDFQAAFGKEVCKIIDCFEDGITVDLLNTLIEPHHSWPVCTDPKTGRLKGDATGSRNGYAAFLLSLLTSLERYDSVSRVSRENLWVPIEFITECTRNHGQGGVSEADVFKYICILQENDQEGGSILDDMFGKLKEGLFVDLESEDFSRVTVGSNSTFRCMSLLLHFLSDLCPAQLPALLEKHVIKASTKSSSSSELACLNLVVLLKIEQEILQNTKGCGGGGGLLDSSLQEVTDSLAPCTHLARSGVSLNDLLVGEAHASVLLAQIVSNVLVSGSLVGGQEAGNLGNQILGQHFCPALEPMITAVSSESAPEDGMQHRGKMLVYGLVKVQMQALWASASAGLPPPSAVSTDVVFQNLRMSLTRLAALLEEAAESGLNERGHAEFQMALDASEAALSVFALLLDQQAKNAKVLSIDREERAGLLGSCLRVVFAIAIMQVHQEAGIPILPALSRRRCFFKPLLGVMRHTPRSSLLEALEAANSWSAFAGKDGVKVLLAAYLSFDVQCRLRHCVGYLLSTRTYLPLIASPQEEDINNLYSEGGAVDMVSYALGNLGMLPSLAAVVFHPESASSSIEARIRCWAIFTSYLRTLGRDSLKFMCSLLRHTDVINALLSDLVGYLPTPGKSAKRGKAERVESGGGQQTLTLRDVVMNVKLLDEEDYVTQGAAAIYRSLLHLMPSSVCSWFTELKNRQLISNIESYTSVKETPQLIELELESITSRGDLEVVALQNKREVVTRYRKDDSTLELIIKLPGSFPLRPVEVEYTSKFGFGEAVLRKWLLSMRAFLRNQDGTIDDAIYLWYQNVEKQFEGVEECPICYSIIQTTDHTLPKLRCRTCNNKFHSSCMYKWFSQGKATCPMCRTLW</sequence>
<evidence type="ECO:0000256" key="9">
    <source>
        <dbReference type="ARBA" id="ARBA00022723"/>
    </source>
</evidence>
<dbReference type="GO" id="GO:0016567">
    <property type="term" value="P:protein ubiquitination"/>
    <property type="evidence" value="ECO:0007669"/>
    <property type="project" value="UniProtKB-UniPathway"/>
</dbReference>
<reference evidence="18 19" key="1">
    <citation type="submission" date="2018-07" db="EMBL/GenBank/DDBJ databases">
        <title>The complete nuclear genome of the prasinophyte Chloropicon primus (CCMP1205).</title>
        <authorList>
            <person name="Pombert J.-F."/>
            <person name="Otis C."/>
            <person name="Turmel M."/>
            <person name="Lemieux C."/>
        </authorList>
    </citation>
    <scope>NUCLEOTIDE SEQUENCE [LARGE SCALE GENOMIC DNA]</scope>
    <source>
        <strain evidence="18 19">CCMP1205</strain>
    </source>
</reference>
<evidence type="ECO:0000256" key="10">
    <source>
        <dbReference type="ARBA" id="ARBA00022737"/>
    </source>
</evidence>
<dbReference type="InterPro" id="IPR039795">
    <property type="entry name" value="LTN1/Rkr1"/>
</dbReference>
<keyword evidence="10" id="KW-0677">Repeat</keyword>
<evidence type="ECO:0000256" key="2">
    <source>
        <dbReference type="ARBA" id="ARBA00004514"/>
    </source>
</evidence>
<evidence type="ECO:0000256" key="3">
    <source>
        <dbReference type="ARBA" id="ARBA00004906"/>
    </source>
</evidence>
<dbReference type="Pfam" id="PF13639">
    <property type="entry name" value="zf-RING_2"/>
    <property type="match status" value="1"/>
</dbReference>
<dbReference type="GO" id="GO:1990116">
    <property type="term" value="P:ribosome-associated ubiquitin-dependent protein catabolic process"/>
    <property type="evidence" value="ECO:0007669"/>
    <property type="project" value="UniProtKB-UniRule"/>
</dbReference>
<dbReference type="OrthoDB" id="6108at2759"/>
<evidence type="ECO:0000256" key="4">
    <source>
        <dbReference type="ARBA" id="ARBA00007997"/>
    </source>
</evidence>
<feature type="region of interest" description="Disordered" evidence="16">
    <location>
        <begin position="1"/>
        <end position="29"/>
    </location>
</feature>
<comment type="similarity">
    <text evidence="4 15">Belongs to the LTN1 family.</text>
</comment>
<dbReference type="UniPathway" id="UPA00143"/>
<dbReference type="Pfam" id="PF22958">
    <property type="entry name" value="Ltn1_1st"/>
    <property type="match status" value="1"/>
</dbReference>
<evidence type="ECO:0000313" key="18">
    <source>
        <dbReference type="EMBL" id="QDZ22620.1"/>
    </source>
</evidence>
<feature type="domain" description="RING-type" evidence="17">
    <location>
        <begin position="1668"/>
        <end position="1714"/>
    </location>
</feature>
<dbReference type="EC" id="2.3.2.27" evidence="5 15"/>
<dbReference type="GO" id="GO:0043023">
    <property type="term" value="F:ribosomal large subunit binding"/>
    <property type="evidence" value="ECO:0007669"/>
    <property type="project" value="TreeGrafter"/>
</dbReference>
<evidence type="ECO:0000256" key="15">
    <source>
        <dbReference type="RuleBase" id="RU367090"/>
    </source>
</evidence>
<dbReference type="PROSITE" id="PS50089">
    <property type="entry name" value="ZF_RING_2"/>
    <property type="match status" value="1"/>
</dbReference>
<comment type="catalytic activity">
    <reaction evidence="1 15">
        <text>S-ubiquitinyl-[E2 ubiquitin-conjugating enzyme]-L-cysteine + [acceptor protein]-L-lysine = [E2 ubiquitin-conjugating enzyme]-L-cysteine + N(6)-ubiquitinyl-[acceptor protein]-L-lysine.</text>
        <dbReference type="EC" id="2.3.2.27"/>
    </reaction>
</comment>
<dbReference type="GO" id="GO:0005829">
    <property type="term" value="C:cytosol"/>
    <property type="evidence" value="ECO:0007669"/>
    <property type="project" value="UniProtKB-SubCell"/>
</dbReference>
<keyword evidence="12 15" id="KW-0833">Ubl conjugation pathway</keyword>
<comment type="function">
    <text evidence="15">E3 ubiquitin-protein ligase. Component of the ribosome quality control complex (RQC), a ribosome-associated complex that mediates ubiquitination and extraction of incompletely synthesized nascent chains for proteasomal degradation.</text>
</comment>
<dbReference type="Proteomes" id="UP000316726">
    <property type="component" value="Chromosome 8"/>
</dbReference>
<dbReference type="Gene3D" id="1.25.10.10">
    <property type="entry name" value="Leucine-rich Repeat Variant"/>
    <property type="match status" value="1"/>
</dbReference>
<evidence type="ECO:0000256" key="12">
    <source>
        <dbReference type="ARBA" id="ARBA00022786"/>
    </source>
</evidence>
<dbReference type="InterPro" id="IPR013083">
    <property type="entry name" value="Znf_RING/FYVE/PHD"/>
</dbReference>
<feature type="compositionally biased region" description="Polar residues" evidence="16">
    <location>
        <begin position="52"/>
        <end position="67"/>
    </location>
</feature>
<keyword evidence="19" id="KW-1185">Reference proteome</keyword>
<dbReference type="Pfam" id="PF22999">
    <property type="entry name" value="LTN1_E3_ligase_6th"/>
    <property type="match status" value="1"/>
</dbReference>
<dbReference type="SUPFAM" id="SSF48371">
    <property type="entry name" value="ARM repeat"/>
    <property type="match status" value="1"/>
</dbReference>
<evidence type="ECO:0000256" key="11">
    <source>
        <dbReference type="ARBA" id="ARBA00022771"/>
    </source>
</evidence>
<dbReference type="PANTHER" id="PTHR12389:SF0">
    <property type="entry name" value="E3 UBIQUITIN-PROTEIN LIGASE LISTERIN"/>
    <property type="match status" value="1"/>
</dbReference>
<dbReference type="InterPro" id="IPR054476">
    <property type="entry name" value="Ltn1_N"/>
</dbReference>
<feature type="region of interest" description="Disordered" evidence="16">
    <location>
        <begin position="52"/>
        <end position="78"/>
    </location>
</feature>
<dbReference type="SMART" id="SM00184">
    <property type="entry name" value="RING"/>
    <property type="match status" value="1"/>
</dbReference>
<dbReference type="InterPro" id="IPR011989">
    <property type="entry name" value="ARM-like"/>
</dbReference>
<evidence type="ECO:0000259" key="17">
    <source>
        <dbReference type="PROSITE" id="PS50089"/>
    </source>
</evidence>
<evidence type="ECO:0000256" key="13">
    <source>
        <dbReference type="ARBA" id="ARBA00022833"/>
    </source>
</evidence>
<dbReference type="EMBL" id="CP031041">
    <property type="protein sequence ID" value="QDZ22620.1"/>
    <property type="molecule type" value="Genomic_DNA"/>
</dbReference>
<dbReference type="Pfam" id="PF23009">
    <property type="entry name" value="UBC_like"/>
    <property type="match status" value="1"/>
</dbReference>
<dbReference type="Gene3D" id="3.30.40.10">
    <property type="entry name" value="Zinc/RING finger domain, C3HC4 (zinc finger)"/>
    <property type="match status" value="1"/>
</dbReference>
<comment type="subunit">
    <text evidence="15">Component of the ribosome quality control complex (RQC).</text>
</comment>
<evidence type="ECO:0000256" key="7">
    <source>
        <dbReference type="ARBA" id="ARBA00022490"/>
    </source>
</evidence>
<dbReference type="GO" id="GO:1990112">
    <property type="term" value="C:RQC complex"/>
    <property type="evidence" value="ECO:0007669"/>
    <property type="project" value="UniProtKB-UniRule"/>
</dbReference>
<evidence type="ECO:0000256" key="1">
    <source>
        <dbReference type="ARBA" id="ARBA00000900"/>
    </source>
</evidence>
<evidence type="ECO:0000256" key="8">
    <source>
        <dbReference type="ARBA" id="ARBA00022679"/>
    </source>
</evidence>
<protein>
    <recommendedName>
        <fullName evidence="6 15">E3 ubiquitin-protein ligase listerin</fullName>
        <ecNumber evidence="5 15">2.3.2.27</ecNumber>
    </recommendedName>
    <alternativeName>
        <fullName evidence="15">RING-type E3 ubiquitin transferase listerin</fullName>
    </alternativeName>
</protein>
<dbReference type="CDD" id="cd16491">
    <property type="entry name" value="RING-CH-C4HC3_LTN1"/>
    <property type="match status" value="1"/>
</dbReference>
<dbReference type="GO" id="GO:0072344">
    <property type="term" value="P:rescue of stalled ribosome"/>
    <property type="evidence" value="ECO:0007669"/>
    <property type="project" value="UniProtKB-UniRule"/>
</dbReference>
<dbReference type="InterPro" id="IPR054477">
    <property type="entry name" value="LTN1_E3_ligase_6th"/>
</dbReference>
<keyword evidence="8 15" id="KW-0808">Transferase</keyword>
<keyword evidence="13 15" id="KW-0862">Zinc</keyword>
<comment type="subcellular location">
    <subcellularLocation>
        <location evidence="2">Cytoplasm</location>
        <location evidence="2">Cytosol</location>
    </subcellularLocation>
</comment>
<evidence type="ECO:0000256" key="14">
    <source>
        <dbReference type="PROSITE-ProRule" id="PRU00175"/>
    </source>
</evidence>
<name>A0A5B8MT70_9CHLO</name>
<organism evidence="18 19">
    <name type="scientific">Chloropicon primus</name>
    <dbReference type="NCBI Taxonomy" id="1764295"/>
    <lineage>
        <taxon>Eukaryota</taxon>
        <taxon>Viridiplantae</taxon>
        <taxon>Chlorophyta</taxon>
        <taxon>Chloropicophyceae</taxon>
        <taxon>Chloropicales</taxon>
        <taxon>Chloropicaceae</taxon>
        <taxon>Chloropicon</taxon>
    </lineage>
</organism>
<evidence type="ECO:0000256" key="5">
    <source>
        <dbReference type="ARBA" id="ARBA00012483"/>
    </source>
</evidence>
<comment type="pathway">
    <text evidence="3 15">Protein modification; protein ubiquitination.</text>
</comment>
<keyword evidence="11 14" id="KW-0863">Zinc-finger</keyword>
<keyword evidence="9 15" id="KW-0479">Metal-binding</keyword>
<dbReference type="InterPro" id="IPR001841">
    <property type="entry name" value="Znf_RING"/>
</dbReference>
<keyword evidence="7" id="KW-0963">Cytoplasm</keyword>
<dbReference type="InterPro" id="IPR016024">
    <property type="entry name" value="ARM-type_fold"/>
</dbReference>
<dbReference type="FunFam" id="3.30.40.10:FF:000038">
    <property type="entry name" value="E3 ubiquitin-protein ligase listerin"/>
    <property type="match status" value="1"/>
</dbReference>
<dbReference type="InterPro" id="IPR039804">
    <property type="entry name" value="RING-CH-C4HC3_LTN1"/>
</dbReference>
<dbReference type="GO" id="GO:0008270">
    <property type="term" value="F:zinc ion binding"/>
    <property type="evidence" value="ECO:0007669"/>
    <property type="project" value="UniProtKB-KW"/>
</dbReference>
<gene>
    <name evidence="18" type="ORF">A3770_08p51380</name>
</gene>
<dbReference type="PANTHER" id="PTHR12389">
    <property type="entry name" value="ZINC FINGER PROTEIN 294"/>
    <property type="match status" value="1"/>
</dbReference>
<evidence type="ECO:0000256" key="16">
    <source>
        <dbReference type="SAM" id="MobiDB-lite"/>
    </source>
</evidence>
<accession>A0A5B8MT70</accession>
<dbReference type="SUPFAM" id="SSF57850">
    <property type="entry name" value="RING/U-box"/>
    <property type="match status" value="1"/>
</dbReference>
<evidence type="ECO:0000313" key="19">
    <source>
        <dbReference type="Proteomes" id="UP000316726"/>
    </source>
</evidence>
<evidence type="ECO:0000256" key="6">
    <source>
        <dbReference type="ARBA" id="ARBA00017157"/>
    </source>
</evidence>
<dbReference type="InterPro" id="IPR054478">
    <property type="entry name" value="LTN1_UBC"/>
</dbReference>
<proteinExistence type="inferred from homology"/>
<dbReference type="STRING" id="1764295.A0A5B8MT70"/>